<evidence type="ECO:0000313" key="2">
    <source>
        <dbReference type="Proteomes" id="UP000261174"/>
    </source>
</evidence>
<name>A0A3E1NKM9_9BACT</name>
<dbReference type="RefSeq" id="WP_116857916.1">
    <property type="nucleotide sequence ID" value="NZ_QTJV01000046.1"/>
</dbReference>
<accession>A0A3E1NKM9</accession>
<proteinExistence type="predicted"/>
<reference evidence="1 2" key="1">
    <citation type="submission" date="2018-08" db="EMBL/GenBank/DDBJ databases">
        <title>Chitinophaga sp. K20C18050901, a novel bacterium isolated from forest soil.</title>
        <authorList>
            <person name="Wang C."/>
        </authorList>
    </citation>
    <scope>NUCLEOTIDE SEQUENCE [LARGE SCALE GENOMIC DNA]</scope>
    <source>
        <strain evidence="1 2">K20C18050901</strain>
    </source>
</reference>
<dbReference type="OrthoDB" id="678272at2"/>
<dbReference type="EMBL" id="QTJV01000046">
    <property type="protein sequence ID" value="RFM28394.1"/>
    <property type="molecule type" value="Genomic_DNA"/>
</dbReference>
<comment type="caution">
    <text evidence="1">The sequence shown here is derived from an EMBL/GenBank/DDBJ whole genome shotgun (WGS) entry which is preliminary data.</text>
</comment>
<dbReference type="Proteomes" id="UP000261174">
    <property type="component" value="Unassembled WGS sequence"/>
</dbReference>
<evidence type="ECO:0000313" key="1">
    <source>
        <dbReference type="EMBL" id="RFM28394.1"/>
    </source>
</evidence>
<organism evidence="1 2">
    <name type="scientific">Chitinophaga silvisoli</name>
    <dbReference type="NCBI Taxonomy" id="2291814"/>
    <lineage>
        <taxon>Bacteria</taxon>
        <taxon>Pseudomonadati</taxon>
        <taxon>Bacteroidota</taxon>
        <taxon>Chitinophagia</taxon>
        <taxon>Chitinophagales</taxon>
        <taxon>Chitinophagaceae</taxon>
        <taxon>Chitinophaga</taxon>
    </lineage>
</organism>
<keyword evidence="2" id="KW-1185">Reference proteome</keyword>
<sequence>MALLSGAGTVIAVNKQPTASANMLHDCIDWNGATIFWGVTQQQAQTFCHPLHAVCLPIHPT</sequence>
<dbReference type="AlphaFoldDB" id="A0A3E1NKM9"/>
<gene>
    <name evidence="1" type="ORF">DXN04_34240</name>
</gene>
<protein>
    <submittedName>
        <fullName evidence="1">Uncharacterized protein</fullName>
    </submittedName>
</protein>